<evidence type="ECO:0000256" key="6">
    <source>
        <dbReference type="ARBA" id="ARBA00022840"/>
    </source>
</evidence>
<comment type="pathway">
    <text evidence="1">Cofactor biosynthesis; NAD(+) biosynthesis.</text>
</comment>
<keyword evidence="4" id="KW-0548">Nucleotidyltransferase</keyword>
<organism evidence="8 9">
    <name type="scientific">Coprococcus comes ATCC 27758</name>
    <dbReference type="NCBI Taxonomy" id="470146"/>
    <lineage>
        <taxon>Bacteria</taxon>
        <taxon>Bacillati</taxon>
        <taxon>Bacillota</taxon>
        <taxon>Clostridia</taxon>
        <taxon>Lachnospirales</taxon>
        <taxon>Lachnospiraceae</taxon>
        <taxon>Coprococcus</taxon>
    </lineage>
</organism>
<dbReference type="AlphaFoldDB" id="C0BCH5"/>
<evidence type="ECO:0000256" key="3">
    <source>
        <dbReference type="ARBA" id="ARBA00022679"/>
    </source>
</evidence>
<gene>
    <name evidence="8" type="ORF">COPCOM_02866</name>
</gene>
<evidence type="ECO:0000256" key="5">
    <source>
        <dbReference type="ARBA" id="ARBA00022741"/>
    </source>
</evidence>
<comment type="caution">
    <text evidence="8">The sequence shown here is derived from an EMBL/GenBank/DDBJ whole genome shotgun (WGS) entry which is preliminary data.</text>
</comment>
<dbReference type="SUPFAM" id="SSF52374">
    <property type="entry name" value="Nucleotidylyl transferase"/>
    <property type="match status" value="1"/>
</dbReference>
<dbReference type="GO" id="GO:0005524">
    <property type="term" value="F:ATP binding"/>
    <property type="evidence" value="ECO:0007669"/>
    <property type="project" value="UniProtKB-KW"/>
</dbReference>
<evidence type="ECO:0000256" key="4">
    <source>
        <dbReference type="ARBA" id="ARBA00022695"/>
    </source>
</evidence>
<keyword evidence="6" id="KW-0067">ATP-binding</keyword>
<dbReference type="Proteomes" id="UP000003793">
    <property type="component" value="Unassembled WGS sequence"/>
</dbReference>
<evidence type="ECO:0000256" key="2">
    <source>
        <dbReference type="ARBA" id="ARBA00022642"/>
    </source>
</evidence>
<dbReference type="PANTHER" id="PTHR39321">
    <property type="entry name" value="NICOTINATE-NUCLEOTIDE ADENYLYLTRANSFERASE-RELATED"/>
    <property type="match status" value="1"/>
</dbReference>
<evidence type="ECO:0000313" key="9">
    <source>
        <dbReference type="Proteomes" id="UP000003793"/>
    </source>
</evidence>
<reference evidence="8 9" key="1">
    <citation type="submission" date="2009-02" db="EMBL/GenBank/DDBJ databases">
        <authorList>
            <person name="Fulton L."/>
            <person name="Clifton S."/>
            <person name="Fulton B."/>
            <person name="Xu J."/>
            <person name="Minx P."/>
            <person name="Pepin K.H."/>
            <person name="Johnson M."/>
            <person name="Bhonagiri V."/>
            <person name="Nash W.E."/>
            <person name="Mardis E.R."/>
            <person name="Wilson R.K."/>
        </authorList>
    </citation>
    <scope>NUCLEOTIDE SEQUENCE [LARGE SCALE GENOMIC DNA]</scope>
    <source>
        <strain evidence="8 9">ATCC 27758</strain>
    </source>
</reference>
<keyword evidence="7" id="KW-0520">NAD</keyword>
<dbReference type="InterPro" id="IPR014729">
    <property type="entry name" value="Rossmann-like_a/b/a_fold"/>
</dbReference>
<dbReference type="PANTHER" id="PTHR39321:SF3">
    <property type="entry name" value="PHOSPHOPANTETHEINE ADENYLYLTRANSFERASE"/>
    <property type="match status" value="1"/>
</dbReference>
<evidence type="ECO:0000256" key="7">
    <source>
        <dbReference type="ARBA" id="ARBA00023027"/>
    </source>
</evidence>
<name>C0BCH5_9FIRM</name>
<reference evidence="8 9" key="2">
    <citation type="submission" date="2009-03" db="EMBL/GenBank/DDBJ databases">
        <title>Draft genome sequence of Coprococcus comes (ATCC 27758).</title>
        <authorList>
            <person name="Sudarsanam P."/>
            <person name="Ley R."/>
            <person name="Guruge J."/>
            <person name="Turnbaugh P.J."/>
            <person name="Mahowald M."/>
            <person name="Liep D."/>
            <person name="Gordon J."/>
        </authorList>
    </citation>
    <scope>NUCLEOTIDE SEQUENCE [LARGE SCALE GENOMIC DNA]</scope>
    <source>
        <strain evidence="8 9">ATCC 27758</strain>
    </source>
</reference>
<evidence type="ECO:0000313" key="8">
    <source>
        <dbReference type="EMBL" id="EEG88776.1"/>
    </source>
</evidence>
<keyword evidence="2" id="KW-0662">Pyridine nucleotide biosynthesis</keyword>
<dbReference type="EMBL" id="ABVR01000042">
    <property type="protein sequence ID" value="EEG88776.1"/>
    <property type="molecule type" value="Genomic_DNA"/>
</dbReference>
<keyword evidence="5" id="KW-0547">Nucleotide-binding</keyword>
<dbReference type="HOGENOM" id="CLU_2141639_0_0_9"/>
<evidence type="ECO:0008006" key="10">
    <source>
        <dbReference type="Google" id="ProtNLM"/>
    </source>
</evidence>
<sequence length="112" mass="12942">MNFYFIIGADSLFNLETWKCPERLLKTAVILAAYRDDAGAPKEMRRQITYLKEKYACDIRLLRTPVMPVSSSEIRQMIRGGETEDLPIPKKVADYIDLNRLYQVSEHDGNNT</sequence>
<proteinExistence type="predicted"/>
<accession>C0BCH5</accession>
<protein>
    <recommendedName>
        <fullName evidence="10">Nicotinate-nucleotide adenylyltransferase</fullName>
    </recommendedName>
</protein>
<evidence type="ECO:0000256" key="1">
    <source>
        <dbReference type="ARBA" id="ARBA00004790"/>
    </source>
</evidence>
<dbReference type="GO" id="GO:0016779">
    <property type="term" value="F:nucleotidyltransferase activity"/>
    <property type="evidence" value="ECO:0007669"/>
    <property type="project" value="UniProtKB-KW"/>
</dbReference>
<keyword evidence="3" id="KW-0808">Transferase</keyword>
<dbReference type="InterPro" id="IPR005248">
    <property type="entry name" value="NadD/NMNAT"/>
</dbReference>
<dbReference type="GO" id="GO:0009435">
    <property type="term" value="P:NAD+ biosynthetic process"/>
    <property type="evidence" value="ECO:0007669"/>
    <property type="project" value="InterPro"/>
</dbReference>
<dbReference type="Gene3D" id="3.40.50.620">
    <property type="entry name" value="HUPs"/>
    <property type="match status" value="1"/>
</dbReference>